<comment type="subcellular location">
    <subcellularLocation>
        <location evidence="1">Membrane</location>
    </subcellularLocation>
</comment>
<dbReference type="GO" id="GO:0008610">
    <property type="term" value="P:lipid biosynthetic process"/>
    <property type="evidence" value="ECO:0007669"/>
    <property type="project" value="InterPro"/>
</dbReference>
<dbReference type="AlphaFoldDB" id="A0A3M7MDL3"/>
<accession>A0A3M7MDL3</accession>
<feature type="transmembrane region" description="Helical" evidence="5">
    <location>
        <begin position="31"/>
        <end position="51"/>
    </location>
</feature>
<gene>
    <name evidence="7" type="ORF">GMOD_00007615</name>
</gene>
<dbReference type="OrthoDB" id="408954at2759"/>
<keyword evidence="3 5" id="KW-1133">Transmembrane helix</keyword>
<evidence type="ECO:0000256" key="5">
    <source>
        <dbReference type="SAM" id="Phobius"/>
    </source>
</evidence>
<evidence type="ECO:0000256" key="1">
    <source>
        <dbReference type="ARBA" id="ARBA00004370"/>
    </source>
</evidence>
<reference evidence="7 8" key="1">
    <citation type="journal article" date="2014" name="PLoS ONE">
        <title>De novo Genome Assembly of the Fungal Plant Pathogen Pyrenophora semeniperda.</title>
        <authorList>
            <person name="Soliai M.M."/>
            <person name="Meyer S.E."/>
            <person name="Udall J.A."/>
            <person name="Elzinga D.E."/>
            <person name="Hermansen R.A."/>
            <person name="Bodily P.M."/>
            <person name="Hart A.A."/>
            <person name="Coleman C.E."/>
        </authorList>
    </citation>
    <scope>NUCLEOTIDE SEQUENCE [LARGE SCALE GENOMIC DNA]</scope>
    <source>
        <strain evidence="7 8">CCB06</strain>
        <tissue evidence="7">Mycelium</tissue>
    </source>
</reference>
<feature type="transmembrane region" description="Helical" evidence="5">
    <location>
        <begin position="63"/>
        <end position="85"/>
    </location>
</feature>
<evidence type="ECO:0000313" key="8">
    <source>
        <dbReference type="Proteomes" id="UP000265663"/>
    </source>
</evidence>
<evidence type="ECO:0000313" key="7">
    <source>
        <dbReference type="EMBL" id="RMZ72606.1"/>
    </source>
</evidence>
<keyword evidence="2 5" id="KW-0812">Transmembrane</keyword>
<dbReference type="EMBL" id="KE747833">
    <property type="protein sequence ID" value="RMZ72606.1"/>
    <property type="molecule type" value="Genomic_DNA"/>
</dbReference>
<feature type="domain" description="Fatty acid hydroxylase" evidence="6">
    <location>
        <begin position="164"/>
        <end position="297"/>
    </location>
</feature>
<dbReference type="InterPro" id="IPR050307">
    <property type="entry name" value="Sterol_Desaturase_Related"/>
</dbReference>
<name>A0A3M7MDL3_9PLEO</name>
<feature type="transmembrane region" description="Helical" evidence="5">
    <location>
        <begin position="105"/>
        <end position="131"/>
    </location>
</feature>
<evidence type="ECO:0000256" key="3">
    <source>
        <dbReference type="ARBA" id="ARBA00022989"/>
    </source>
</evidence>
<evidence type="ECO:0000256" key="4">
    <source>
        <dbReference type="ARBA" id="ARBA00023136"/>
    </source>
</evidence>
<dbReference type="GO" id="GO:0016020">
    <property type="term" value="C:membrane"/>
    <property type="evidence" value="ECO:0007669"/>
    <property type="project" value="UniProtKB-SubCell"/>
</dbReference>
<evidence type="ECO:0000259" key="6">
    <source>
        <dbReference type="Pfam" id="PF04116"/>
    </source>
</evidence>
<dbReference type="PANTHER" id="PTHR11863">
    <property type="entry name" value="STEROL DESATURASE"/>
    <property type="match status" value="1"/>
</dbReference>
<keyword evidence="8" id="KW-1185">Reference proteome</keyword>
<dbReference type="Pfam" id="PF04116">
    <property type="entry name" value="FA_hydroxylase"/>
    <property type="match status" value="1"/>
</dbReference>
<sequence length="446" mass="49076">MGALLSSLLAPIALPLGSFLAIPMLSSWSTGLNLIFLSVAWTTIAASYSPLQLELIAPMVLRLSLYIIPSLIFLLFDIGIPSLAIEFKSQGQWGIPSNQKGGTRAVRRVVAWSIANVLLAVALQAAIEFLVTDVLQMRSLLLIKGSRWGLNHLPNPWTMLKHGVIGLVSRNILQYYIHTHLLHSPNGGALASLHQTWHHSIHIPYSFAANYDHPICHLLHRFIPLYLSAIAMRMHILTYLVLIAIFSLEETFVYSGYNVLPSTIMLSGMARRADAHMMSEGEGNYGCLGVLDWCHGTTLGKDVVEDLKAEMEKHKVDDKANKAIDGAGEAANGLAARFSKARKGRGKRPVMLIQNKGQSVLAQVVRDYGAGTLHSGSRRGSNRSNNGTPISLFHASVLDYRPVCTAPIERPIMTSRKRRPNIQFWTVSDSLACYKSYGKCLVGILH</sequence>
<dbReference type="InterPro" id="IPR006694">
    <property type="entry name" value="Fatty_acid_hydroxylase"/>
</dbReference>
<feature type="transmembrane region" description="Helical" evidence="5">
    <location>
        <begin position="225"/>
        <end position="246"/>
    </location>
</feature>
<evidence type="ECO:0000256" key="2">
    <source>
        <dbReference type="ARBA" id="ARBA00022692"/>
    </source>
</evidence>
<dbReference type="GO" id="GO:0016491">
    <property type="term" value="F:oxidoreductase activity"/>
    <property type="evidence" value="ECO:0007669"/>
    <property type="project" value="InterPro"/>
</dbReference>
<organism evidence="7 8">
    <name type="scientific">Pyrenophora seminiperda CCB06</name>
    <dbReference type="NCBI Taxonomy" id="1302712"/>
    <lineage>
        <taxon>Eukaryota</taxon>
        <taxon>Fungi</taxon>
        <taxon>Dikarya</taxon>
        <taxon>Ascomycota</taxon>
        <taxon>Pezizomycotina</taxon>
        <taxon>Dothideomycetes</taxon>
        <taxon>Pleosporomycetidae</taxon>
        <taxon>Pleosporales</taxon>
        <taxon>Pleosporineae</taxon>
        <taxon>Pleosporaceae</taxon>
        <taxon>Pyrenophora</taxon>
    </lineage>
</organism>
<protein>
    <submittedName>
        <fullName evidence="7">Sterol desaturase family</fullName>
    </submittedName>
</protein>
<proteinExistence type="predicted"/>
<dbReference type="Proteomes" id="UP000265663">
    <property type="component" value="Unassembled WGS sequence"/>
</dbReference>
<keyword evidence="4 5" id="KW-0472">Membrane</keyword>
<dbReference type="GO" id="GO:0005506">
    <property type="term" value="F:iron ion binding"/>
    <property type="evidence" value="ECO:0007669"/>
    <property type="project" value="InterPro"/>
</dbReference>